<proteinExistence type="predicted"/>
<accession>A0A6C0JVY2</accession>
<dbReference type="EMBL" id="MN740705">
    <property type="protein sequence ID" value="QHU09071.1"/>
    <property type="molecule type" value="Genomic_DNA"/>
</dbReference>
<reference evidence="1" key="1">
    <citation type="journal article" date="2020" name="Nature">
        <title>Giant virus diversity and host interactions through global metagenomics.</title>
        <authorList>
            <person name="Schulz F."/>
            <person name="Roux S."/>
            <person name="Paez-Espino D."/>
            <person name="Jungbluth S."/>
            <person name="Walsh D.A."/>
            <person name="Denef V.J."/>
            <person name="McMahon K.D."/>
            <person name="Konstantinidis K.T."/>
            <person name="Eloe-Fadrosh E.A."/>
            <person name="Kyrpides N.C."/>
            <person name="Woyke T."/>
        </authorList>
    </citation>
    <scope>NUCLEOTIDE SEQUENCE</scope>
    <source>
        <strain evidence="1">GVMAG-S-1074260-58</strain>
    </source>
</reference>
<dbReference type="AlphaFoldDB" id="A0A6C0JVY2"/>
<name>A0A6C0JVY2_9ZZZZ</name>
<sequence length="55" mass="6616">MIVRNNQGMLFLVERRDYNTDIEYYNRIRYILFGTIPRHPHVSNVLLSTIHKSPL</sequence>
<protein>
    <submittedName>
        <fullName evidence="1">Uncharacterized protein</fullName>
    </submittedName>
</protein>
<evidence type="ECO:0000313" key="1">
    <source>
        <dbReference type="EMBL" id="QHU09071.1"/>
    </source>
</evidence>
<organism evidence="1">
    <name type="scientific">viral metagenome</name>
    <dbReference type="NCBI Taxonomy" id="1070528"/>
    <lineage>
        <taxon>unclassified sequences</taxon>
        <taxon>metagenomes</taxon>
        <taxon>organismal metagenomes</taxon>
    </lineage>
</organism>